<dbReference type="RefSeq" id="XP_033394153.1">
    <property type="nucleotide sequence ID" value="XM_033547249.1"/>
</dbReference>
<reference evidence="2" key="1">
    <citation type="journal article" date="2020" name="Stud. Mycol.">
        <title>101 Dothideomycetes genomes: a test case for predicting lifestyles and emergence of pathogens.</title>
        <authorList>
            <person name="Haridas S."/>
            <person name="Albert R."/>
            <person name="Binder M."/>
            <person name="Bloem J."/>
            <person name="Labutti K."/>
            <person name="Salamov A."/>
            <person name="Andreopoulos B."/>
            <person name="Baker S."/>
            <person name="Barry K."/>
            <person name="Bills G."/>
            <person name="Bluhm B."/>
            <person name="Cannon C."/>
            <person name="Castanera R."/>
            <person name="Culley D."/>
            <person name="Daum C."/>
            <person name="Ezra D."/>
            <person name="Gonzalez J."/>
            <person name="Henrissat B."/>
            <person name="Kuo A."/>
            <person name="Liang C."/>
            <person name="Lipzen A."/>
            <person name="Lutzoni F."/>
            <person name="Magnuson J."/>
            <person name="Mondo S."/>
            <person name="Nolan M."/>
            <person name="Ohm R."/>
            <person name="Pangilinan J."/>
            <person name="Park H.-J."/>
            <person name="Ramirez L."/>
            <person name="Alfaro M."/>
            <person name="Sun H."/>
            <person name="Tritt A."/>
            <person name="Yoshinaga Y."/>
            <person name="Zwiers L.-H."/>
            <person name="Turgeon B."/>
            <person name="Goodwin S."/>
            <person name="Spatafora J."/>
            <person name="Crous P."/>
            <person name="Grigoriev I."/>
        </authorList>
    </citation>
    <scope>NUCLEOTIDE SEQUENCE</scope>
    <source>
        <strain evidence="2">CBS 121167</strain>
    </source>
</reference>
<gene>
    <name evidence="2" type="ORF">K452DRAFT_86763</name>
</gene>
<keyword evidence="3" id="KW-1185">Reference proteome</keyword>
<evidence type="ECO:0000313" key="2">
    <source>
        <dbReference type="EMBL" id="KAF2138440.1"/>
    </source>
</evidence>
<dbReference type="Proteomes" id="UP000799438">
    <property type="component" value="Unassembled WGS sequence"/>
</dbReference>
<organism evidence="2 3">
    <name type="scientific">Aplosporella prunicola CBS 121167</name>
    <dbReference type="NCBI Taxonomy" id="1176127"/>
    <lineage>
        <taxon>Eukaryota</taxon>
        <taxon>Fungi</taxon>
        <taxon>Dikarya</taxon>
        <taxon>Ascomycota</taxon>
        <taxon>Pezizomycotina</taxon>
        <taxon>Dothideomycetes</taxon>
        <taxon>Dothideomycetes incertae sedis</taxon>
        <taxon>Botryosphaeriales</taxon>
        <taxon>Aplosporellaceae</taxon>
        <taxon>Aplosporella</taxon>
    </lineage>
</organism>
<protein>
    <submittedName>
        <fullName evidence="2">Uncharacterized protein</fullName>
    </submittedName>
</protein>
<evidence type="ECO:0000313" key="3">
    <source>
        <dbReference type="Proteomes" id="UP000799438"/>
    </source>
</evidence>
<dbReference type="EMBL" id="ML995496">
    <property type="protein sequence ID" value="KAF2138440.1"/>
    <property type="molecule type" value="Genomic_DNA"/>
</dbReference>
<dbReference type="AlphaFoldDB" id="A0A6A6B314"/>
<proteinExistence type="predicted"/>
<feature type="region of interest" description="Disordered" evidence="1">
    <location>
        <begin position="1"/>
        <end position="22"/>
    </location>
</feature>
<dbReference type="GeneID" id="54304756"/>
<accession>A0A6A6B314</accession>
<sequence length="189" mass="20262">MHTLARSSMLQNKGLPGQGTRPTSALVPVASLSPNAVPSIAIHRVLRLAGPAISSITFIAHLGRVPVPERDRSPSTLLLHTYKVVAGPRPDGLFFLALPLAATGDSLAGGRWRGRNVSTEVVVCSHRPNSSRAPACCQQISSRKRRGRGPEDALGGMSCLFHQVRVDTFARSGRGGQLVWVMGLRFRIT</sequence>
<name>A0A6A6B314_9PEZI</name>
<evidence type="ECO:0000256" key="1">
    <source>
        <dbReference type="SAM" id="MobiDB-lite"/>
    </source>
</evidence>
<feature type="compositionally biased region" description="Polar residues" evidence="1">
    <location>
        <begin position="1"/>
        <end position="11"/>
    </location>
</feature>